<dbReference type="Proteomes" id="UP000249057">
    <property type="component" value="Unassembled WGS sequence"/>
</dbReference>
<proteinExistence type="predicted"/>
<gene>
    <name evidence="1" type="ORF">BO95DRAFT_490257</name>
</gene>
<sequence length="215" mass="22576">MSDEGAANPDKDDIAQLVRIKTDFPRVKLVLYGGHGAPLVRPSPFLPTFTQFQRSPYKQPPNLTTPQVAHHLAEAAIPVILTGNRGAPDRWEKKDIPVGPPLAESAAKTLLDAGVQLGLAVVGDSGVHALAQHARVAGKQAGLSDLEAIALVSTSLEEILGLRSGQSARGEGEAYVGDFVVWEGNPLRGEGSVVVSVLEGGEVADCWPDRVGAVL</sequence>
<keyword evidence="2" id="KW-1185">Reference proteome</keyword>
<evidence type="ECO:0000313" key="2">
    <source>
        <dbReference type="Proteomes" id="UP000249057"/>
    </source>
</evidence>
<protein>
    <submittedName>
        <fullName evidence="1">Uncharacterized protein</fullName>
    </submittedName>
</protein>
<dbReference type="EMBL" id="KZ825439">
    <property type="protein sequence ID" value="RAH39698.1"/>
    <property type="molecule type" value="Genomic_DNA"/>
</dbReference>
<evidence type="ECO:0000313" key="1">
    <source>
        <dbReference type="EMBL" id="RAH39698.1"/>
    </source>
</evidence>
<name>A0ACD1FRV4_9EURO</name>
<reference evidence="1" key="1">
    <citation type="submission" date="2018-02" db="EMBL/GenBank/DDBJ databases">
        <title>The genomes of Aspergillus section Nigri reveals drivers in fungal speciation.</title>
        <authorList>
            <consortium name="DOE Joint Genome Institute"/>
            <person name="Vesth T.C."/>
            <person name="Nybo J."/>
            <person name="Theobald S."/>
            <person name="Brandl J."/>
            <person name="Frisvad J.C."/>
            <person name="Nielsen K.F."/>
            <person name="Lyhne E.K."/>
            <person name="Kogle M.E."/>
            <person name="Kuo A."/>
            <person name="Riley R."/>
            <person name="Clum A."/>
            <person name="Nolan M."/>
            <person name="Lipzen A."/>
            <person name="Salamov A."/>
            <person name="Henrissat B."/>
            <person name="Wiebenga A."/>
            <person name="De vries R.P."/>
            <person name="Grigoriev I.V."/>
            <person name="Mortensen U.H."/>
            <person name="Andersen M.R."/>
            <person name="Baker S.E."/>
        </authorList>
    </citation>
    <scope>NUCLEOTIDE SEQUENCE</scope>
    <source>
        <strain evidence="1">CBS 621.78</strain>
    </source>
</reference>
<accession>A0ACD1FRV4</accession>
<organism evidence="1 2">
    <name type="scientific">Aspergillus brunneoviolaceus CBS 621.78</name>
    <dbReference type="NCBI Taxonomy" id="1450534"/>
    <lineage>
        <taxon>Eukaryota</taxon>
        <taxon>Fungi</taxon>
        <taxon>Dikarya</taxon>
        <taxon>Ascomycota</taxon>
        <taxon>Pezizomycotina</taxon>
        <taxon>Eurotiomycetes</taxon>
        <taxon>Eurotiomycetidae</taxon>
        <taxon>Eurotiales</taxon>
        <taxon>Aspergillaceae</taxon>
        <taxon>Aspergillus</taxon>
        <taxon>Aspergillus subgen. Circumdati</taxon>
    </lineage>
</organism>